<feature type="region of interest" description="Disordered" evidence="1">
    <location>
        <begin position="1"/>
        <end position="40"/>
    </location>
</feature>
<dbReference type="OrthoDB" id="6019893at2759"/>
<evidence type="ECO:0000313" key="3">
    <source>
        <dbReference type="Proteomes" id="UP000759537"/>
    </source>
</evidence>
<gene>
    <name evidence="2" type="ORF">DFH94DRAFT_213535</name>
</gene>
<evidence type="ECO:0000256" key="1">
    <source>
        <dbReference type="SAM" id="MobiDB-lite"/>
    </source>
</evidence>
<dbReference type="AlphaFoldDB" id="A0A9P5JXX3"/>
<dbReference type="Proteomes" id="UP000759537">
    <property type="component" value="Unassembled WGS sequence"/>
</dbReference>
<dbReference type="EMBL" id="WHVB01000025">
    <property type="protein sequence ID" value="KAF8470506.1"/>
    <property type="molecule type" value="Genomic_DNA"/>
</dbReference>
<proteinExistence type="predicted"/>
<reference evidence="2" key="2">
    <citation type="journal article" date="2020" name="Nat. Commun.">
        <title>Large-scale genome sequencing of mycorrhizal fungi provides insights into the early evolution of symbiotic traits.</title>
        <authorList>
            <person name="Miyauchi S."/>
            <person name="Kiss E."/>
            <person name="Kuo A."/>
            <person name="Drula E."/>
            <person name="Kohler A."/>
            <person name="Sanchez-Garcia M."/>
            <person name="Morin E."/>
            <person name="Andreopoulos B."/>
            <person name="Barry K.W."/>
            <person name="Bonito G."/>
            <person name="Buee M."/>
            <person name="Carver A."/>
            <person name="Chen C."/>
            <person name="Cichocki N."/>
            <person name="Clum A."/>
            <person name="Culley D."/>
            <person name="Crous P.W."/>
            <person name="Fauchery L."/>
            <person name="Girlanda M."/>
            <person name="Hayes R.D."/>
            <person name="Keri Z."/>
            <person name="LaButti K."/>
            <person name="Lipzen A."/>
            <person name="Lombard V."/>
            <person name="Magnuson J."/>
            <person name="Maillard F."/>
            <person name="Murat C."/>
            <person name="Nolan M."/>
            <person name="Ohm R.A."/>
            <person name="Pangilinan J."/>
            <person name="Pereira M.F."/>
            <person name="Perotto S."/>
            <person name="Peter M."/>
            <person name="Pfister S."/>
            <person name="Riley R."/>
            <person name="Sitrit Y."/>
            <person name="Stielow J.B."/>
            <person name="Szollosi G."/>
            <person name="Zifcakova L."/>
            <person name="Stursova M."/>
            <person name="Spatafora J.W."/>
            <person name="Tedersoo L."/>
            <person name="Vaario L.M."/>
            <person name="Yamada A."/>
            <person name="Yan M."/>
            <person name="Wang P."/>
            <person name="Xu J."/>
            <person name="Bruns T."/>
            <person name="Baldrian P."/>
            <person name="Vilgalys R."/>
            <person name="Dunand C."/>
            <person name="Henrissat B."/>
            <person name="Grigoriev I.V."/>
            <person name="Hibbett D."/>
            <person name="Nagy L.G."/>
            <person name="Martin F.M."/>
        </authorList>
    </citation>
    <scope>NUCLEOTIDE SEQUENCE</scope>
    <source>
        <strain evidence="2">Prilba</strain>
    </source>
</reference>
<keyword evidence="3" id="KW-1185">Reference proteome</keyword>
<sequence>MGLFPLRPRSVYKSNSRHRRTSSPPAFTRQRLSGQPNDDVRHSRTGIVNIDFTMWPLFKALKIDNILAICEIGLCSTFFTTSGHHGCESKPRYCNLKDYNDEALIRRPWRLQVVNKMYDTEEEKALRRTTTPIVVKVLQLTKTIACKWIATE</sequence>
<feature type="compositionally biased region" description="Polar residues" evidence="1">
    <location>
        <begin position="22"/>
        <end position="36"/>
    </location>
</feature>
<organism evidence="2 3">
    <name type="scientific">Russula ochroleuca</name>
    <dbReference type="NCBI Taxonomy" id="152965"/>
    <lineage>
        <taxon>Eukaryota</taxon>
        <taxon>Fungi</taxon>
        <taxon>Dikarya</taxon>
        <taxon>Basidiomycota</taxon>
        <taxon>Agaricomycotina</taxon>
        <taxon>Agaricomycetes</taxon>
        <taxon>Russulales</taxon>
        <taxon>Russulaceae</taxon>
        <taxon>Russula</taxon>
    </lineage>
</organism>
<reference evidence="2" key="1">
    <citation type="submission" date="2019-10" db="EMBL/GenBank/DDBJ databases">
        <authorList>
            <consortium name="DOE Joint Genome Institute"/>
            <person name="Kuo A."/>
            <person name="Miyauchi S."/>
            <person name="Kiss E."/>
            <person name="Drula E."/>
            <person name="Kohler A."/>
            <person name="Sanchez-Garcia M."/>
            <person name="Andreopoulos B."/>
            <person name="Barry K.W."/>
            <person name="Bonito G."/>
            <person name="Buee M."/>
            <person name="Carver A."/>
            <person name="Chen C."/>
            <person name="Cichocki N."/>
            <person name="Clum A."/>
            <person name="Culley D."/>
            <person name="Crous P.W."/>
            <person name="Fauchery L."/>
            <person name="Girlanda M."/>
            <person name="Hayes R."/>
            <person name="Keri Z."/>
            <person name="LaButti K."/>
            <person name="Lipzen A."/>
            <person name="Lombard V."/>
            <person name="Magnuson J."/>
            <person name="Maillard F."/>
            <person name="Morin E."/>
            <person name="Murat C."/>
            <person name="Nolan M."/>
            <person name="Ohm R."/>
            <person name="Pangilinan J."/>
            <person name="Pereira M."/>
            <person name="Perotto S."/>
            <person name="Peter M."/>
            <person name="Riley R."/>
            <person name="Sitrit Y."/>
            <person name="Stielow B."/>
            <person name="Szollosi G."/>
            <person name="Zifcakova L."/>
            <person name="Stursova M."/>
            <person name="Spatafora J.W."/>
            <person name="Tedersoo L."/>
            <person name="Vaario L.-M."/>
            <person name="Yamada A."/>
            <person name="Yan M."/>
            <person name="Wang P."/>
            <person name="Xu J."/>
            <person name="Bruns T."/>
            <person name="Baldrian P."/>
            <person name="Vilgalys R."/>
            <person name="Henrissat B."/>
            <person name="Grigoriev I.V."/>
            <person name="Hibbett D."/>
            <person name="Nagy L.G."/>
            <person name="Martin F.M."/>
        </authorList>
    </citation>
    <scope>NUCLEOTIDE SEQUENCE</scope>
    <source>
        <strain evidence="2">Prilba</strain>
    </source>
</reference>
<accession>A0A9P5JXX3</accession>
<comment type="caution">
    <text evidence="2">The sequence shown here is derived from an EMBL/GenBank/DDBJ whole genome shotgun (WGS) entry which is preliminary data.</text>
</comment>
<evidence type="ECO:0000313" key="2">
    <source>
        <dbReference type="EMBL" id="KAF8470506.1"/>
    </source>
</evidence>
<protein>
    <submittedName>
        <fullName evidence="2">Uncharacterized protein</fullName>
    </submittedName>
</protein>
<name>A0A9P5JXX3_9AGAM</name>